<reference evidence="2" key="1">
    <citation type="submission" date="2021-02" db="EMBL/GenBank/DDBJ databases">
        <authorList>
            <person name="Nieuwenhuis M."/>
            <person name="Van De Peppel L.J.J."/>
        </authorList>
    </citation>
    <scope>NUCLEOTIDE SEQUENCE</scope>
    <source>
        <strain evidence="2">D49</strain>
    </source>
</reference>
<sequence length="67" mass="7257">MDRIGKPWGTFTTDTEVPSELGGPCYDEPVPGNSISSSKVSNHGGPWDTVLIARLRFKPDIVEPTSL</sequence>
<accession>A0A9P7FXH8</accession>
<name>A0A9P7FXH8_9AGAR</name>
<evidence type="ECO:0000313" key="3">
    <source>
        <dbReference type="Proteomes" id="UP000717328"/>
    </source>
</evidence>
<proteinExistence type="predicted"/>
<dbReference type="AlphaFoldDB" id="A0A9P7FXH8"/>
<organism evidence="2 3">
    <name type="scientific">Sphagnurus paluster</name>
    <dbReference type="NCBI Taxonomy" id="117069"/>
    <lineage>
        <taxon>Eukaryota</taxon>
        <taxon>Fungi</taxon>
        <taxon>Dikarya</taxon>
        <taxon>Basidiomycota</taxon>
        <taxon>Agaricomycotina</taxon>
        <taxon>Agaricomycetes</taxon>
        <taxon>Agaricomycetidae</taxon>
        <taxon>Agaricales</taxon>
        <taxon>Tricholomatineae</taxon>
        <taxon>Lyophyllaceae</taxon>
        <taxon>Sphagnurus</taxon>
    </lineage>
</organism>
<reference evidence="2" key="2">
    <citation type="submission" date="2021-10" db="EMBL/GenBank/DDBJ databases">
        <title>Phylogenomics reveals ancestral predisposition of the termite-cultivated fungus Termitomyces towards a domesticated lifestyle.</title>
        <authorList>
            <person name="Auxier B."/>
            <person name="Grum-Grzhimaylo A."/>
            <person name="Cardenas M.E."/>
            <person name="Lodge J.D."/>
            <person name="Laessoe T."/>
            <person name="Pedersen O."/>
            <person name="Smith M.E."/>
            <person name="Kuyper T.W."/>
            <person name="Franco-Molano E.A."/>
            <person name="Baroni T.J."/>
            <person name="Aanen D.K."/>
        </authorList>
    </citation>
    <scope>NUCLEOTIDE SEQUENCE</scope>
    <source>
        <strain evidence="2">D49</strain>
    </source>
</reference>
<protein>
    <submittedName>
        <fullName evidence="2">Uncharacterized protein</fullName>
    </submittedName>
</protein>
<evidence type="ECO:0000313" key="2">
    <source>
        <dbReference type="EMBL" id="KAG5637075.1"/>
    </source>
</evidence>
<dbReference type="OrthoDB" id="1668230at2759"/>
<feature type="region of interest" description="Disordered" evidence="1">
    <location>
        <begin position="1"/>
        <end position="42"/>
    </location>
</feature>
<gene>
    <name evidence="2" type="ORF">H0H81_005845</name>
</gene>
<keyword evidence="3" id="KW-1185">Reference proteome</keyword>
<dbReference type="EMBL" id="JABCKI010005863">
    <property type="protein sequence ID" value="KAG5637075.1"/>
    <property type="molecule type" value="Genomic_DNA"/>
</dbReference>
<comment type="caution">
    <text evidence="2">The sequence shown here is derived from an EMBL/GenBank/DDBJ whole genome shotgun (WGS) entry which is preliminary data.</text>
</comment>
<evidence type="ECO:0000256" key="1">
    <source>
        <dbReference type="SAM" id="MobiDB-lite"/>
    </source>
</evidence>
<dbReference type="Proteomes" id="UP000717328">
    <property type="component" value="Unassembled WGS sequence"/>
</dbReference>